<evidence type="ECO:0000313" key="2">
    <source>
        <dbReference type="Proteomes" id="UP001472677"/>
    </source>
</evidence>
<protein>
    <submittedName>
        <fullName evidence="1">Uncharacterized protein</fullName>
    </submittedName>
</protein>
<reference evidence="1 2" key="1">
    <citation type="journal article" date="2024" name="G3 (Bethesda)">
        <title>Genome assembly of Hibiscus sabdariffa L. provides insights into metabolisms of medicinal natural products.</title>
        <authorList>
            <person name="Kim T."/>
        </authorList>
    </citation>
    <scope>NUCLEOTIDE SEQUENCE [LARGE SCALE GENOMIC DNA]</scope>
    <source>
        <strain evidence="1">TK-2024</strain>
        <tissue evidence="1">Old leaves</tissue>
    </source>
</reference>
<dbReference type="EMBL" id="JBBPBM010000009">
    <property type="protein sequence ID" value="KAK8567468.1"/>
    <property type="molecule type" value="Genomic_DNA"/>
</dbReference>
<dbReference type="Proteomes" id="UP001472677">
    <property type="component" value="Unassembled WGS sequence"/>
</dbReference>
<organism evidence="1 2">
    <name type="scientific">Hibiscus sabdariffa</name>
    <name type="common">roselle</name>
    <dbReference type="NCBI Taxonomy" id="183260"/>
    <lineage>
        <taxon>Eukaryota</taxon>
        <taxon>Viridiplantae</taxon>
        <taxon>Streptophyta</taxon>
        <taxon>Embryophyta</taxon>
        <taxon>Tracheophyta</taxon>
        <taxon>Spermatophyta</taxon>
        <taxon>Magnoliopsida</taxon>
        <taxon>eudicotyledons</taxon>
        <taxon>Gunneridae</taxon>
        <taxon>Pentapetalae</taxon>
        <taxon>rosids</taxon>
        <taxon>malvids</taxon>
        <taxon>Malvales</taxon>
        <taxon>Malvaceae</taxon>
        <taxon>Malvoideae</taxon>
        <taxon>Hibiscus</taxon>
    </lineage>
</organism>
<keyword evidence="2" id="KW-1185">Reference proteome</keyword>
<accession>A0ABR2EWV2</accession>
<evidence type="ECO:0000313" key="1">
    <source>
        <dbReference type="EMBL" id="KAK8567468.1"/>
    </source>
</evidence>
<comment type="caution">
    <text evidence="1">The sequence shown here is derived from an EMBL/GenBank/DDBJ whole genome shotgun (WGS) entry which is preliminary data.</text>
</comment>
<gene>
    <name evidence="1" type="ORF">V6N12_006054</name>
</gene>
<name>A0ABR2EWV2_9ROSI</name>
<proteinExistence type="predicted"/>
<sequence length="82" mass="8893">MLKTLIGEGSNGPRPSPRMPLLLFVATGNGILKTGQKLYGWLRAVVALAFRALPLPIGTLLVNLSIPLPTCYWILIHTNVTL</sequence>